<keyword evidence="10" id="KW-0539">Nucleus</keyword>
<dbReference type="SMART" id="SM00355">
    <property type="entry name" value="ZnF_C2H2"/>
    <property type="match status" value="12"/>
</dbReference>
<gene>
    <name evidence="15" type="ORF">RUM43_007941</name>
</gene>
<organism evidence="15 16">
    <name type="scientific">Polyplax serrata</name>
    <name type="common">Common mouse louse</name>
    <dbReference type="NCBI Taxonomy" id="468196"/>
    <lineage>
        <taxon>Eukaryota</taxon>
        <taxon>Metazoa</taxon>
        <taxon>Ecdysozoa</taxon>
        <taxon>Arthropoda</taxon>
        <taxon>Hexapoda</taxon>
        <taxon>Insecta</taxon>
        <taxon>Pterygota</taxon>
        <taxon>Neoptera</taxon>
        <taxon>Paraneoptera</taxon>
        <taxon>Psocodea</taxon>
        <taxon>Troctomorpha</taxon>
        <taxon>Phthiraptera</taxon>
        <taxon>Anoplura</taxon>
        <taxon>Polyplacidae</taxon>
        <taxon>Polyplax</taxon>
    </lineage>
</organism>
<dbReference type="InterPro" id="IPR036236">
    <property type="entry name" value="Znf_C2H2_sf"/>
</dbReference>
<dbReference type="PANTHER" id="PTHR16515">
    <property type="entry name" value="PR DOMAIN ZINC FINGER PROTEIN"/>
    <property type="match status" value="1"/>
</dbReference>
<comment type="similarity">
    <text evidence="2">Belongs to the krueppel C2H2-type zinc-finger protein family.</text>
</comment>
<accession>A0AAN8PMW5</accession>
<feature type="domain" description="C2H2-type" evidence="13">
    <location>
        <begin position="206"/>
        <end position="233"/>
    </location>
</feature>
<name>A0AAN8PMW5_POLSC</name>
<evidence type="ECO:0000256" key="3">
    <source>
        <dbReference type="ARBA" id="ARBA00022723"/>
    </source>
</evidence>
<evidence type="ECO:0000256" key="9">
    <source>
        <dbReference type="ARBA" id="ARBA00023163"/>
    </source>
</evidence>
<feature type="domain" description="C2H2-type" evidence="13">
    <location>
        <begin position="361"/>
        <end position="389"/>
    </location>
</feature>
<dbReference type="FunFam" id="3.30.160.60:FF:000446">
    <property type="entry name" value="Zinc finger protein"/>
    <property type="match status" value="1"/>
</dbReference>
<keyword evidence="5 11" id="KW-0863">Zinc-finger</keyword>
<dbReference type="Pfam" id="PF00096">
    <property type="entry name" value="zf-C2H2"/>
    <property type="match status" value="7"/>
</dbReference>
<dbReference type="FunFam" id="3.30.160.60:FF:000478">
    <property type="entry name" value="Zinc finger protein 133"/>
    <property type="match status" value="1"/>
</dbReference>
<dbReference type="GO" id="GO:0008270">
    <property type="term" value="F:zinc ion binding"/>
    <property type="evidence" value="ECO:0007669"/>
    <property type="project" value="UniProtKB-UniRule"/>
</dbReference>
<dbReference type="SUPFAM" id="SSF57667">
    <property type="entry name" value="beta-beta-alpha zinc fingers"/>
    <property type="match status" value="7"/>
</dbReference>
<feature type="domain" description="C2H2-type" evidence="13">
    <location>
        <begin position="333"/>
        <end position="360"/>
    </location>
</feature>
<feature type="domain" description="C2H2-type" evidence="13">
    <location>
        <begin position="447"/>
        <end position="474"/>
    </location>
</feature>
<dbReference type="PANTHER" id="PTHR16515:SF49">
    <property type="entry name" value="GASTRULA ZINC FINGER PROTEIN XLCGF49.1-LIKE-RELATED"/>
    <property type="match status" value="1"/>
</dbReference>
<dbReference type="GO" id="GO:0003690">
    <property type="term" value="F:double-stranded DNA binding"/>
    <property type="evidence" value="ECO:0007669"/>
    <property type="project" value="UniProtKB-ARBA"/>
</dbReference>
<feature type="binding site" evidence="12">
    <location>
        <position position="18"/>
    </location>
    <ligand>
        <name>Zn(2+)</name>
        <dbReference type="ChEBI" id="CHEBI:29105"/>
    </ligand>
</feature>
<dbReference type="GO" id="GO:0005634">
    <property type="term" value="C:nucleus"/>
    <property type="evidence" value="ECO:0007669"/>
    <property type="project" value="UniProtKB-SubCell"/>
</dbReference>
<dbReference type="InterPro" id="IPR012934">
    <property type="entry name" value="Znf_AD"/>
</dbReference>
<feature type="domain" description="C2H2-type" evidence="13">
    <location>
        <begin position="235"/>
        <end position="262"/>
    </location>
</feature>
<dbReference type="FunFam" id="3.30.160.60:FF:000621">
    <property type="entry name" value="FLT3-interacting zinc finger 1"/>
    <property type="match status" value="1"/>
</dbReference>
<feature type="domain" description="ZAD" evidence="14">
    <location>
        <begin position="13"/>
        <end position="84"/>
    </location>
</feature>
<evidence type="ECO:0000256" key="12">
    <source>
        <dbReference type="PROSITE-ProRule" id="PRU01263"/>
    </source>
</evidence>
<evidence type="ECO:0000256" key="10">
    <source>
        <dbReference type="ARBA" id="ARBA00023242"/>
    </source>
</evidence>
<dbReference type="PROSITE" id="PS50157">
    <property type="entry name" value="ZINC_FINGER_C2H2_2"/>
    <property type="match status" value="11"/>
</dbReference>
<dbReference type="SUPFAM" id="SSF57716">
    <property type="entry name" value="Glucocorticoid receptor-like (DNA-binding domain)"/>
    <property type="match status" value="1"/>
</dbReference>
<feature type="domain" description="C2H2-type" evidence="13">
    <location>
        <begin position="390"/>
        <end position="418"/>
    </location>
</feature>
<evidence type="ECO:0000259" key="14">
    <source>
        <dbReference type="PROSITE" id="PS51915"/>
    </source>
</evidence>
<dbReference type="Proteomes" id="UP001372834">
    <property type="component" value="Unassembled WGS sequence"/>
</dbReference>
<feature type="binding site" evidence="12">
    <location>
        <position position="15"/>
    </location>
    <ligand>
        <name>Zn(2+)</name>
        <dbReference type="ChEBI" id="CHEBI:29105"/>
    </ligand>
</feature>
<sequence length="575" mass="66771">MDVSDVPEYVMNTLCRVCAEKSCKLISIFEDDLLPIKIGKCLPIQVKKEDDLPLNVCESCFRKLDEAYLLYETAQKSNDRLKTLWNILIKETSERYPDVATVPDTSQFTDPLKGLVRDVPDGNEGKIILNDTNVIDERECESGMDRKDIESAEIVSKNTVPLESAVNSKKPKQSNKTYQCRFCTHQLTTLSSLSIHESTHSQVKPFLCDTCGKSFKHANNLRCHARTHLNVKKKHICRICSKGFLSNFFLQEHMNSHTGSTPYKCGHCGKEFREKVHLRQHKWTHSNEKFICPICGNSFSRKGNMNEHIKKFHQSNSTTKETCINELKFPESFTCTICNINFAKEPLLRNHMKIHPEEKRFSCAMCGKKFRHSGSLTYHRRAAHTGEKPFQCNYCDQRFSLRSVQQIHERKVHTFEKPYKCSFCFRMFNNSSSLTNHMYVHSQKKLFECEECGKHFSRNSNLDIHKKLHTGERKFACDDCDKTYIQRYDLLKHKKIHDPKSKPFFCKYCGNCFSQKKDAAKHATCQFDFIRKNNSDTCSAEKILDSVSDTFHNDPEEFFHSDNELILTSVELNRY</sequence>
<dbReference type="FunFam" id="3.30.160.60:FF:001370">
    <property type="entry name" value="Zinc finger protein"/>
    <property type="match status" value="1"/>
</dbReference>
<feature type="binding site" evidence="12">
    <location>
        <position position="57"/>
    </location>
    <ligand>
        <name>Zn(2+)</name>
        <dbReference type="ChEBI" id="CHEBI:29105"/>
    </ligand>
</feature>
<dbReference type="PROSITE" id="PS00028">
    <property type="entry name" value="ZINC_FINGER_C2H2_1"/>
    <property type="match status" value="11"/>
</dbReference>
<feature type="domain" description="C2H2-type" evidence="13">
    <location>
        <begin position="419"/>
        <end position="446"/>
    </location>
</feature>
<feature type="domain" description="C2H2-type" evidence="13">
    <location>
        <begin position="475"/>
        <end position="502"/>
    </location>
</feature>
<evidence type="ECO:0000256" key="1">
    <source>
        <dbReference type="ARBA" id="ARBA00004123"/>
    </source>
</evidence>
<dbReference type="Gene3D" id="3.40.1800.20">
    <property type="match status" value="1"/>
</dbReference>
<evidence type="ECO:0000256" key="5">
    <source>
        <dbReference type="ARBA" id="ARBA00022771"/>
    </source>
</evidence>
<dbReference type="EMBL" id="JAWJWE010000003">
    <property type="protein sequence ID" value="KAK6639668.1"/>
    <property type="molecule type" value="Genomic_DNA"/>
</dbReference>
<dbReference type="GO" id="GO:0006355">
    <property type="term" value="P:regulation of DNA-templated transcription"/>
    <property type="evidence" value="ECO:0007669"/>
    <property type="project" value="UniProtKB-ARBA"/>
</dbReference>
<dbReference type="Pfam" id="PF07776">
    <property type="entry name" value="zf-AD"/>
    <property type="match status" value="1"/>
</dbReference>
<evidence type="ECO:0000256" key="2">
    <source>
        <dbReference type="ARBA" id="ARBA00006991"/>
    </source>
</evidence>
<feature type="domain" description="C2H2-type" evidence="13">
    <location>
        <begin position="290"/>
        <end position="318"/>
    </location>
</feature>
<dbReference type="InterPro" id="IPR050331">
    <property type="entry name" value="Zinc_finger"/>
</dbReference>
<keyword evidence="7" id="KW-0805">Transcription regulation</keyword>
<keyword evidence="9" id="KW-0804">Transcription</keyword>
<evidence type="ECO:0000259" key="13">
    <source>
        <dbReference type="PROSITE" id="PS50157"/>
    </source>
</evidence>
<evidence type="ECO:0000313" key="16">
    <source>
        <dbReference type="Proteomes" id="UP001372834"/>
    </source>
</evidence>
<reference evidence="15 16" key="1">
    <citation type="submission" date="2023-10" db="EMBL/GenBank/DDBJ databases">
        <title>Genomes of two closely related lineages of the louse Polyplax serrata with different host specificities.</title>
        <authorList>
            <person name="Martinu J."/>
            <person name="Tarabai H."/>
            <person name="Stefka J."/>
            <person name="Hypsa V."/>
        </authorList>
    </citation>
    <scope>NUCLEOTIDE SEQUENCE [LARGE SCALE GENOMIC DNA]</scope>
    <source>
        <strain evidence="15">HR10_N</strain>
    </source>
</reference>
<proteinExistence type="inferred from homology"/>
<comment type="caution">
    <text evidence="15">The sequence shown here is derived from an EMBL/GenBank/DDBJ whole genome shotgun (WGS) entry which is preliminary data.</text>
</comment>
<dbReference type="PROSITE" id="PS51915">
    <property type="entry name" value="ZAD"/>
    <property type="match status" value="1"/>
</dbReference>
<evidence type="ECO:0000256" key="4">
    <source>
        <dbReference type="ARBA" id="ARBA00022737"/>
    </source>
</evidence>
<dbReference type="InterPro" id="IPR013087">
    <property type="entry name" value="Znf_C2H2_type"/>
</dbReference>
<evidence type="ECO:0000313" key="15">
    <source>
        <dbReference type="EMBL" id="KAK6639668.1"/>
    </source>
</evidence>
<evidence type="ECO:0000256" key="8">
    <source>
        <dbReference type="ARBA" id="ARBA00023125"/>
    </source>
</evidence>
<keyword evidence="8" id="KW-0238">DNA-binding</keyword>
<protein>
    <submittedName>
        <fullName evidence="15">Uncharacterized protein</fullName>
    </submittedName>
</protein>
<dbReference type="FunFam" id="3.30.160.60:FF:002343">
    <property type="entry name" value="Zinc finger protein 33A"/>
    <property type="match status" value="1"/>
</dbReference>
<keyword evidence="3 12" id="KW-0479">Metal-binding</keyword>
<dbReference type="Gene3D" id="3.30.160.60">
    <property type="entry name" value="Classic Zinc Finger"/>
    <property type="match status" value="10"/>
</dbReference>
<dbReference type="FunFam" id="3.30.160.60:FF:000624">
    <property type="entry name" value="zinc finger protein 697"/>
    <property type="match status" value="1"/>
</dbReference>
<keyword evidence="4" id="KW-0677">Repeat</keyword>
<comment type="subcellular location">
    <subcellularLocation>
        <location evidence="1">Nucleus</location>
    </subcellularLocation>
</comment>
<feature type="domain" description="C2H2-type" evidence="13">
    <location>
        <begin position="263"/>
        <end position="290"/>
    </location>
</feature>
<dbReference type="SMART" id="SM00868">
    <property type="entry name" value="zf-AD"/>
    <property type="match status" value="2"/>
</dbReference>
<dbReference type="AlphaFoldDB" id="A0AAN8PMW5"/>
<evidence type="ECO:0000256" key="6">
    <source>
        <dbReference type="ARBA" id="ARBA00022833"/>
    </source>
</evidence>
<feature type="domain" description="C2H2-type" evidence="13">
    <location>
        <begin position="178"/>
        <end position="205"/>
    </location>
</feature>
<evidence type="ECO:0000256" key="11">
    <source>
        <dbReference type="PROSITE-ProRule" id="PRU00042"/>
    </source>
</evidence>
<keyword evidence="6 12" id="KW-0862">Zinc</keyword>
<feature type="binding site" evidence="12">
    <location>
        <position position="60"/>
    </location>
    <ligand>
        <name>Zn(2+)</name>
        <dbReference type="ChEBI" id="CHEBI:29105"/>
    </ligand>
</feature>
<evidence type="ECO:0000256" key="7">
    <source>
        <dbReference type="ARBA" id="ARBA00023015"/>
    </source>
</evidence>